<sequence length="148" mass="15573">MRPPMPRRLVAHGIVPDVQDDSFNASEPARDSAGAADTPDTENVRELSAIPSVEVISRAAVMLMSAAAERLGLADEDPDSSPLRDLDEARRLITALAGLVTASGEYLGLHAAPLRDGLQSLQKAFREASAVPDAPGQGPGEKYTGPVY</sequence>
<dbReference type="Pfam" id="PF08899">
    <property type="entry name" value="DUF1844"/>
    <property type="match status" value="1"/>
</dbReference>
<evidence type="ECO:0000256" key="1">
    <source>
        <dbReference type="SAM" id="MobiDB-lite"/>
    </source>
</evidence>
<feature type="region of interest" description="Disordered" evidence="1">
    <location>
        <begin position="1"/>
        <end position="46"/>
    </location>
</feature>
<proteinExistence type="predicted"/>
<evidence type="ECO:0008006" key="4">
    <source>
        <dbReference type="Google" id="ProtNLM"/>
    </source>
</evidence>
<evidence type="ECO:0000313" key="3">
    <source>
        <dbReference type="Proteomes" id="UP000004705"/>
    </source>
</evidence>
<dbReference type="Proteomes" id="UP000004705">
    <property type="component" value="Chromosome"/>
</dbReference>
<keyword evidence="3" id="KW-1185">Reference proteome</keyword>
<accession>H8G5I4</accession>
<reference evidence="2 3" key="1">
    <citation type="journal article" date="2012" name="Stand. Genomic Sci.">
        <title>Genome sequence of the soil bacterium Saccharomonospora azurea type strain (NA-128(T)).</title>
        <authorList>
            <person name="Klenk H.P."/>
            <person name="Held B."/>
            <person name="Lucas S."/>
            <person name="Lapidus A."/>
            <person name="Copeland A."/>
            <person name="Hammon N."/>
            <person name="Pitluck S."/>
            <person name="Goodwin L.A."/>
            <person name="Han C."/>
            <person name="Tapia R."/>
            <person name="Brambilla E.M."/>
            <person name="Potter G."/>
            <person name="Land M."/>
            <person name="Ivanova N."/>
            <person name="Rohde M."/>
            <person name="Goker M."/>
            <person name="Detter J.C."/>
            <person name="Kyrpides N.C."/>
            <person name="Woyke T."/>
        </authorList>
    </citation>
    <scope>NUCLEOTIDE SEQUENCE [LARGE SCALE GENOMIC DNA]</scope>
    <source>
        <strain evidence="2 3">NA-128</strain>
    </source>
</reference>
<dbReference type="AlphaFoldDB" id="H8G5I4"/>
<dbReference type="InterPro" id="IPR014995">
    <property type="entry name" value="DUF1844"/>
</dbReference>
<evidence type="ECO:0000313" key="2">
    <source>
        <dbReference type="EMBL" id="EHY88220.1"/>
    </source>
</evidence>
<protein>
    <recommendedName>
        <fullName evidence="4">Recombinase RecA</fullName>
    </recommendedName>
</protein>
<dbReference type="EMBL" id="CM001466">
    <property type="protein sequence ID" value="EHY88220.1"/>
    <property type="molecule type" value="Genomic_DNA"/>
</dbReference>
<gene>
    <name evidence="2" type="ORF">SacazDRAFT_01288</name>
</gene>
<name>H8G5I4_9PSEU</name>
<organism evidence="2 3">
    <name type="scientific">Saccharomonospora azurea NA-128</name>
    <dbReference type="NCBI Taxonomy" id="882081"/>
    <lineage>
        <taxon>Bacteria</taxon>
        <taxon>Bacillati</taxon>
        <taxon>Actinomycetota</taxon>
        <taxon>Actinomycetes</taxon>
        <taxon>Pseudonocardiales</taxon>
        <taxon>Pseudonocardiaceae</taxon>
        <taxon>Saccharomonospora</taxon>
    </lineage>
</organism>
<feature type="region of interest" description="Disordered" evidence="1">
    <location>
        <begin position="126"/>
        <end position="148"/>
    </location>
</feature>
<dbReference type="HOGENOM" id="CLU_130960_1_0_11"/>